<reference evidence="1 2" key="4">
    <citation type="journal article" date="2011" name="BMC Genomics">
        <title>RNA-Seq improves annotation of protein-coding genes in the cucumber genome.</title>
        <authorList>
            <person name="Li Z."/>
            <person name="Zhang Z."/>
            <person name="Yan P."/>
            <person name="Huang S."/>
            <person name="Fei Z."/>
            <person name="Lin K."/>
        </authorList>
    </citation>
    <scope>NUCLEOTIDE SEQUENCE [LARGE SCALE GENOMIC DNA]</scope>
    <source>
        <strain evidence="2">cv. 9930</strain>
    </source>
</reference>
<reference evidence="1 2" key="1">
    <citation type="journal article" date="2009" name="Nat. Genet.">
        <title>The genome of the cucumber, Cucumis sativus L.</title>
        <authorList>
            <person name="Huang S."/>
            <person name="Li R."/>
            <person name="Zhang Z."/>
            <person name="Li L."/>
            <person name="Gu X."/>
            <person name="Fan W."/>
            <person name="Lucas W.J."/>
            <person name="Wang X."/>
            <person name="Xie B."/>
            <person name="Ni P."/>
            <person name="Ren Y."/>
            <person name="Zhu H."/>
            <person name="Li J."/>
            <person name="Lin K."/>
            <person name="Jin W."/>
            <person name="Fei Z."/>
            <person name="Li G."/>
            <person name="Staub J."/>
            <person name="Kilian A."/>
            <person name="van der Vossen E.A."/>
            <person name="Wu Y."/>
            <person name="Guo J."/>
            <person name="He J."/>
            <person name="Jia Z."/>
            <person name="Ren Y."/>
            <person name="Tian G."/>
            <person name="Lu Y."/>
            <person name="Ruan J."/>
            <person name="Qian W."/>
            <person name="Wang M."/>
            <person name="Huang Q."/>
            <person name="Li B."/>
            <person name="Xuan Z."/>
            <person name="Cao J."/>
            <person name="Asan"/>
            <person name="Wu Z."/>
            <person name="Zhang J."/>
            <person name="Cai Q."/>
            <person name="Bai Y."/>
            <person name="Zhao B."/>
            <person name="Han Y."/>
            <person name="Li Y."/>
            <person name="Li X."/>
            <person name="Wang S."/>
            <person name="Shi Q."/>
            <person name="Liu S."/>
            <person name="Cho W.K."/>
            <person name="Kim J.Y."/>
            <person name="Xu Y."/>
            <person name="Heller-Uszynska K."/>
            <person name="Miao H."/>
            <person name="Cheng Z."/>
            <person name="Zhang S."/>
            <person name="Wu J."/>
            <person name="Yang Y."/>
            <person name="Kang H."/>
            <person name="Li M."/>
            <person name="Liang H."/>
            <person name="Ren X."/>
            <person name="Shi Z."/>
            <person name="Wen M."/>
            <person name="Jian M."/>
            <person name="Yang H."/>
            <person name="Zhang G."/>
            <person name="Yang Z."/>
            <person name="Chen R."/>
            <person name="Liu S."/>
            <person name="Li J."/>
            <person name="Ma L."/>
            <person name="Liu H."/>
            <person name="Zhou Y."/>
            <person name="Zhao J."/>
            <person name="Fang X."/>
            <person name="Li G."/>
            <person name="Fang L."/>
            <person name="Li Y."/>
            <person name="Liu D."/>
            <person name="Zheng H."/>
            <person name="Zhang Y."/>
            <person name="Qin N."/>
            <person name="Li Z."/>
            <person name="Yang G."/>
            <person name="Yang S."/>
            <person name="Bolund L."/>
            <person name="Kristiansen K."/>
            <person name="Zheng H."/>
            <person name="Li S."/>
            <person name="Zhang X."/>
            <person name="Yang H."/>
            <person name="Wang J."/>
            <person name="Sun R."/>
            <person name="Zhang B."/>
            <person name="Jiang S."/>
            <person name="Wang J."/>
            <person name="Du Y."/>
            <person name="Li S."/>
        </authorList>
    </citation>
    <scope>NUCLEOTIDE SEQUENCE [LARGE SCALE GENOMIC DNA]</scope>
    <source>
        <strain evidence="2">cv. 9930</strain>
    </source>
</reference>
<gene>
    <name evidence="1" type="ORF">Csa_6G002880</name>
</gene>
<protein>
    <submittedName>
        <fullName evidence="1">Uncharacterized protein</fullName>
    </submittedName>
</protein>
<evidence type="ECO:0000313" key="2">
    <source>
        <dbReference type="Proteomes" id="UP000029981"/>
    </source>
</evidence>
<reference evidence="1 2" key="3">
    <citation type="journal article" date="2010" name="BMC Genomics">
        <title>Transcriptome sequencing and comparative analysis of cucumber flowers with different sex types.</title>
        <authorList>
            <person name="Guo S."/>
            <person name="Zheng Y."/>
            <person name="Joung J.G."/>
            <person name="Liu S."/>
            <person name="Zhang Z."/>
            <person name="Crasta O.R."/>
            <person name="Sobral B.W."/>
            <person name="Xu Y."/>
            <person name="Huang S."/>
            <person name="Fei Z."/>
        </authorList>
    </citation>
    <scope>NUCLEOTIDE SEQUENCE [LARGE SCALE GENOMIC DNA]</scope>
    <source>
        <strain evidence="2">cv. 9930</strain>
    </source>
</reference>
<dbReference type="AlphaFoldDB" id="A0A0A0K7E6"/>
<dbReference type="Proteomes" id="UP000029981">
    <property type="component" value="Chromosome 6"/>
</dbReference>
<dbReference type="Gramene" id="KGN45645">
    <property type="protein sequence ID" value="KGN45645"/>
    <property type="gene ID" value="Csa_6G002880"/>
</dbReference>
<keyword evidence="2" id="KW-1185">Reference proteome</keyword>
<proteinExistence type="predicted"/>
<dbReference type="EMBL" id="CM002927">
    <property type="protein sequence ID" value="KGN45645.1"/>
    <property type="molecule type" value="Genomic_DNA"/>
</dbReference>
<accession>A0A0A0K7E6</accession>
<organism evidence="1 2">
    <name type="scientific">Cucumis sativus</name>
    <name type="common">Cucumber</name>
    <dbReference type="NCBI Taxonomy" id="3659"/>
    <lineage>
        <taxon>Eukaryota</taxon>
        <taxon>Viridiplantae</taxon>
        <taxon>Streptophyta</taxon>
        <taxon>Embryophyta</taxon>
        <taxon>Tracheophyta</taxon>
        <taxon>Spermatophyta</taxon>
        <taxon>Magnoliopsida</taxon>
        <taxon>eudicotyledons</taxon>
        <taxon>Gunneridae</taxon>
        <taxon>Pentapetalae</taxon>
        <taxon>rosids</taxon>
        <taxon>fabids</taxon>
        <taxon>Cucurbitales</taxon>
        <taxon>Cucurbitaceae</taxon>
        <taxon>Benincaseae</taxon>
        <taxon>Cucumis</taxon>
    </lineage>
</organism>
<reference evidence="1 2" key="2">
    <citation type="journal article" date="2009" name="PLoS ONE">
        <title>An integrated genetic and cytogenetic map of the cucumber genome.</title>
        <authorList>
            <person name="Ren Y."/>
            <person name="Zhang Z."/>
            <person name="Liu J."/>
            <person name="Staub J.E."/>
            <person name="Han Y."/>
            <person name="Cheng Z."/>
            <person name="Li X."/>
            <person name="Lu J."/>
            <person name="Miao H."/>
            <person name="Kang H."/>
            <person name="Xie B."/>
            <person name="Gu X."/>
            <person name="Wang X."/>
            <person name="Du Y."/>
            <person name="Jin W."/>
            <person name="Huang S."/>
        </authorList>
    </citation>
    <scope>NUCLEOTIDE SEQUENCE [LARGE SCALE GENOMIC DNA]</scope>
    <source>
        <strain evidence="2">cv. 9930</strain>
    </source>
</reference>
<evidence type="ECO:0000313" key="1">
    <source>
        <dbReference type="EMBL" id="KGN45645.1"/>
    </source>
</evidence>
<sequence>MFTLQILGLGELRSSIFSLLAVSNSATLRCFPSSVSLAVSYSDESHSFLVSFQMFDPFFTIFSRGDGDYNFDIDLQELSRLILAEEDLFLTILVPSAFSSASLISSTSTFGFRKI</sequence>
<name>A0A0A0K7E6_CUCSA</name>